<organism evidence="5 6">
    <name type="scientific">Candidatus Chlorohelix allophototropha</name>
    <dbReference type="NCBI Taxonomy" id="3003348"/>
    <lineage>
        <taxon>Bacteria</taxon>
        <taxon>Bacillati</taxon>
        <taxon>Chloroflexota</taxon>
        <taxon>Chloroflexia</taxon>
        <taxon>Candidatus Chloroheliales</taxon>
        <taxon>Candidatus Chloroheliaceae</taxon>
        <taxon>Candidatus Chlorohelix</taxon>
    </lineage>
</organism>
<dbReference type="InterPro" id="IPR050147">
    <property type="entry name" value="Ser/Thr_Dehydratase"/>
</dbReference>
<keyword evidence="3" id="KW-0456">Lyase</keyword>
<dbReference type="InterPro" id="IPR036052">
    <property type="entry name" value="TrpB-like_PALP_sf"/>
</dbReference>
<dbReference type="InterPro" id="IPR000634">
    <property type="entry name" value="Ser/Thr_deHydtase_PyrdxlP-BS"/>
</dbReference>
<evidence type="ECO:0000313" key="6">
    <source>
        <dbReference type="Proteomes" id="UP001431572"/>
    </source>
</evidence>
<dbReference type="RefSeq" id="WP_341471236.1">
    <property type="nucleotide sequence ID" value="NZ_CP128400.1"/>
</dbReference>
<dbReference type="PANTHER" id="PTHR48078">
    <property type="entry name" value="THREONINE DEHYDRATASE, MITOCHONDRIAL-RELATED"/>
    <property type="match status" value="1"/>
</dbReference>
<feature type="domain" description="Tryptophan synthase beta chain-like PALP" evidence="4">
    <location>
        <begin position="18"/>
        <end position="295"/>
    </location>
</feature>
<dbReference type="Proteomes" id="UP001431572">
    <property type="component" value="Chromosome 2"/>
</dbReference>
<dbReference type="InterPro" id="IPR001926">
    <property type="entry name" value="TrpB-like_PALP"/>
</dbReference>
<evidence type="ECO:0000256" key="2">
    <source>
        <dbReference type="ARBA" id="ARBA00022898"/>
    </source>
</evidence>
<evidence type="ECO:0000256" key="1">
    <source>
        <dbReference type="ARBA" id="ARBA00001933"/>
    </source>
</evidence>
<reference evidence="5" key="1">
    <citation type="journal article" date="2024" name="Nature">
        <title>Anoxygenic phototroph of the Chloroflexota uses a type I reaction centre.</title>
        <authorList>
            <person name="Tsuji J.M."/>
            <person name="Shaw N.A."/>
            <person name="Nagashima S."/>
            <person name="Venkiteswaran J.J."/>
            <person name="Schiff S.L."/>
            <person name="Watanabe T."/>
            <person name="Fukui M."/>
            <person name="Hanada S."/>
            <person name="Tank M."/>
            <person name="Neufeld J.D."/>
        </authorList>
    </citation>
    <scope>NUCLEOTIDE SEQUENCE</scope>
    <source>
        <strain evidence="5">L227-S17</strain>
    </source>
</reference>
<proteinExistence type="predicted"/>
<evidence type="ECO:0000256" key="3">
    <source>
        <dbReference type="ARBA" id="ARBA00023239"/>
    </source>
</evidence>
<dbReference type="SUPFAM" id="SSF53686">
    <property type="entry name" value="Tryptophan synthase beta subunit-like PLP-dependent enzymes"/>
    <property type="match status" value="1"/>
</dbReference>
<dbReference type="CDD" id="cd01562">
    <property type="entry name" value="Thr-dehyd"/>
    <property type="match status" value="1"/>
</dbReference>
<dbReference type="EMBL" id="CP128400">
    <property type="protein sequence ID" value="WJW69347.1"/>
    <property type="molecule type" value="Genomic_DNA"/>
</dbReference>
<dbReference type="Pfam" id="PF00291">
    <property type="entry name" value="PALP"/>
    <property type="match status" value="1"/>
</dbReference>
<accession>A0ABY9B902</accession>
<evidence type="ECO:0000259" key="4">
    <source>
        <dbReference type="Pfam" id="PF00291"/>
    </source>
</evidence>
<keyword evidence="2" id="KW-0663">Pyridoxal phosphate</keyword>
<dbReference type="Gene3D" id="3.40.50.1100">
    <property type="match status" value="2"/>
</dbReference>
<name>A0ABY9B902_9CHLR</name>
<dbReference type="PROSITE" id="PS00165">
    <property type="entry name" value="DEHYDRATASE_SER_THR"/>
    <property type="match status" value="1"/>
</dbReference>
<sequence>MLSAQEVLQAAARLHASGYVRRTPLEECESLSASTGAQIFQKLEIFQRTGSFKLRGATNKLLKLAQESPDSFKRGFVTASAGNHALGMSYSARELKAQLTVVVPRDVSPAKLESLRHYPIEVIIAAGNYDVAEHTALQLAEERGYTFISAYNDPDVAAGQGTLALEALEDLPEADALLVPLGGGGLVSGIAIWAKTIAPNIKLIGVQSEASPALYESLKAGKIVQVEDLPSLADGLSGNIEENAFTFLIAQQYLDEAILVKESEIAEAIRYHASELRYIVEGSAAVGMAALLAGKISLQNLGKQKPRIIDFVTGRNISATRLKEILNS</sequence>
<dbReference type="PANTHER" id="PTHR48078:SF6">
    <property type="entry name" value="L-THREONINE DEHYDRATASE CATABOLIC TDCB"/>
    <property type="match status" value="1"/>
</dbReference>
<protein>
    <submittedName>
        <fullName evidence="5">Threonine/serine dehydratase</fullName>
    </submittedName>
</protein>
<gene>
    <name evidence="5" type="ORF">OZ401_002955</name>
</gene>
<evidence type="ECO:0000313" key="5">
    <source>
        <dbReference type="EMBL" id="WJW69347.1"/>
    </source>
</evidence>
<comment type="cofactor">
    <cofactor evidence="1">
        <name>pyridoxal 5'-phosphate</name>
        <dbReference type="ChEBI" id="CHEBI:597326"/>
    </cofactor>
</comment>
<keyword evidence="6" id="KW-1185">Reference proteome</keyword>